<dbReference type="InterPro" id="IPR023214">
    <property type="entry name" value="HAD_sf"/>
</dbReference>
<accession>A0A1I6W224</accession>
<sequence length="238" mass="24955">MSPQSGPRVAAVLFDKDGTLFDFTRTWSAWALRVMHQLAEGDARLIDAMARELRFDLGSGTFLKDSPVIAGTSLEAAECLAQGLGGRDATALERFLSEEAARAPLVEAVPLAPLLDSLRRSGLRLGVMTNDNEAVAHAHLRQVGVSDRFDFVAGFDSGHGAKPSPAPLLAFATALGLPPAQVVMVGDSTHDLQAGRAAGMRTVAVLTGPAGADDLRDLADVVLPDIGHLPGWLCAVEA</sequence>
<dbReference type="RefSeq" id="WP_176806853.1">
    <property type="nucleotide sequence ID" value="NZ_FNCL01000015.1"/>
</dbReference>
<evidence type="ECO:0000256" key="1">
    <source>
        <dbReference type="ARBA" id="ARBA00000830"/>
    </source>
</evidence>
<dbReference type="STRING" id="311180.SAMN04488050_11455"/>
<evidence type="ECO:0000256" key="4">
    <source>
        <dbReference type="ARBA" id="ARBA00013078"/>
    </source>
</evidence>
<dbReference type="NCBIfam" id="TIGR01509">
    <property type="entry name" value="HAD-SF-IA-v3"/>
    <property type="match status" value="1"/>
</dbReference>
<evidence type="ECO:0000256" key="2">
    <source>
        <dbReference type="ARBA" id="ARBA00004818"/>
    </source>
</evidence>
<protein>
    <recommendedName>
        <fullName evidence="4">phosphoglycolate phosphatase</fullName>
        <ecNumber evidence="4">3.1.3.18</ecNumber>
    </recommendedName>
</protein>
<evidence type="ECO:0000313" key="6">
    <source>
        <dbReference type="Proteomes" id="UP000199392"/>
    </source>
</evidence>
<dbReference type="EC" id="3.1.3.18" evidence="4"/>
<gene>
    <name evidence="5" type="ORF">SAMN04488050_11455</name>
</gene>
<organism evidence="5 6">
    <name type="scientific">Alloyangia pacifica</name>
    <dbReference type="NCBI Taxonomy" id="311180"/>
    <lineage>
        <taxon>Bacteria</taxon>
        <taxon>Pseudomonadati</taxon>
        <taxon>Pseudomonadota</taxon>
        <taxon>Alphaproteobacteria</taxon>
        <taxon>Rhodobacterales</taxon>
        <taxon>Roseobacteraceae</taxon>
        <taxon>Alloyangia</taxon>
    </lineage>
</organism>
<dbReference type="PANTHER" id="PTHR43434:SF1">
    <property type="entry name" value="PHOSPHOGLYCOLATE PHOSPHATASE"/>
    <property type="match status" value="1"/>
</dbReference>
<dbReference type="InterPro" id="IPR050155">
    <property type="entry name" value="HAD-like_hydrolase_sf"/>
</dbReference>
<dbReference type="PRINTS" id="PR00413">
    <property type="entry name" value="HADHALOGNASE"/>
</dbReference>
<comment type="catalytic activity">
    <reaction evidence="1">
        <text>2-phosphoglycolate + H2O = glycolate + phosphate</text>
        <dbReference type="Rhea" id="RHEA:14369"/>
        <dbReference type="ChEBI" id="CHEBI:15377"/>
        <dbReference type="ChEBI" id="CHEBI:29805"/>
        <dbReference type="ChEBI" id="CHEBI:43474"/>
        <dbReference type="ChEBI" id="CHEBI:58033"/>
        <dbReference type="EC" id="3.1.3.18"/>
    </reaction>
</comment>
<comment type="pathway">
    <text evidence="2">Organic acid metabolism; glycolate biosynthesis; glycolate from 2-phosphoglycolate: step 1/1.</text>
</comment>
<dbReference type="InterPro" id="IPR023198">
    <property type="entry name" value="PGP-like_dom2"/>
</dbReference>
<evidence type="ECO:0000313" key="5">
    <source>
        <dbReference type="EMBL" id="SFT20023.1"/>
    </source>
</evidence>
<dbReference type="GO" id="GO:0006281">
    <property type="term" value="P:DNA repair"/>
    <property type="evidence" value="ECO:0007669"/>
    <property type="project" value="TreeGrafter"/>
</dbReference>
<dbReference type="Proteomes" id="UP000199392">
    <property type="component" value="Unassembled WGS sequence"/>
</dbReference>
<dbReference type="AlphaFoldDB" id="A0A1I6W224"/>
<dbReference type="InterPro" id="IPR006439">
    <property type="entry name" value="HAD-SF_hydro_IA"/>
</dbReference>
<dbReference type="Gene3D" id="3.40.50.1000">
    <property type="entry name" value="HAD superfamily/HAD-like"/>
    <property type="match status" value="1"/>
</dbReference>
<dbReference type="InterPro" id="IPR036412">
    <property type="entry name" value="HAD-like_sf"/>
</dbReference>
<reference evidence="6" key="1">
    <citation type="submission" date="2016-10" db="EMBL/GenBank/DDBJ databases">
        <authorList>
            <person name="Varghese N."/>
            <person name="Submissions S."/>
        </authorList>
    </citation>
    <scope>NUCLEOTIDE SEQUENCE [LARGE SCALE GENOMIC DNA]</scope>
    <source>
        <strain evidence="6">DSM 26894</strain>
    </source>
</reference>
<dbReference type="Pfam" id="PF00702">
    <property type="entry name" value="Hydrolase"/>
    <property type="match status" value="1"/>
</dbReference>
<name>A0A1I6W224_9RHOB</name>
<dbReference type="SUPFAM" id="SSF56784">
    <property type="entry name" value="HAD-like"/>
    <property type="match status" value="1"/>
</dbReference>
<evidence type="ECO:0000256" key="3">
    <source>
        <dbReference type="ARBA" id="ARBA00006171"/>
    </source>
</evidence>
<proteinExistence type="inferred from homology"/>
<dbReference type="PANTHER" id="PTHR43434">
    <property type="entry name" value="PHOSPHOGLYCOLATE PHOSPHATASE"/>
    <property type="match status" value="1"/>
</dbReference>
<dbReference type="EMBL" id="FOZW01000014">
    <property type="protein sequence ID" value="SFT20023.1"/>
    <property type="molecule type" value="Genomic_DNA"/>
</dbReference>
<dbReference type="Gene3D" id="1.10.150.240">
    <property type="entry name" value="Putative phosphatase, domain 2"/>
    <property type="match status" value="1"/>
</dbReference>
<dbReference type="NCBIfam" id="TIGR01549">
    <property type="entry name" value="HAD-SF-IA-v1"/>
    <property type="match status" value="1"/>
</dbReference>
<dbReference type="SFLD" id="SFLDS00003">
    <property type="entry name" value="Haloacid_Dehalogenase"/>
    <property type="match status" value="1"/>
</dbReference>
<keyword evidence="6" id="KW-1185">Reference proteome</keyword>
<dbReference type="SFLD" id="SFLDG01129">
    <property type="entry name" value="C1.5:_HAD__Beta-PGM__Phosphata"/>
    <property type="match status" value="1"/>
</dbReference>
<comment type="similarity">
    <text evidence="3">Belongs to the HAD-like hydrolase superfamily. CbbY/CbbZ/Gph/YieH family.</text>
</comment>
<dbReference type="GO" id="GO:0008967">
    <property type="term" value="F:phosphoglycolate phosphatase activity"/>
    <property type="evidence" value="ECO:0007669"/>
    <property type="project" value="UniProtKB-EC"/>
</dbReference>